<gene>
    <name evidence="2" type="ORF">BJX66DRAFT_333260</name>
</gene>
<accession>A0ABR4GJX6</accession>
<proteinExistence type="predicted"/>
<protein>
    <submittedName>
        <fullName evidence="2">Uncharacterized protein</fullName>
    </submittedName>
</protein>
<name>A0ABR4GJX6_9EURO</name>
<keyword evidence="3" id="KW-1185">Reference proteome</keyword>
<sequence>MPHLPELSKKEPSTKELLDRFKTRDSDFGESVDSPESRLAEGMHYDRNKAPALQDREKERSEKVDVEGGSSRSVYVFT</sequence>
<feature type="compositionally biased region" description="Basic and acidic residues" evidence="1">
    <location>
        <begin position="35"/>
        <end position="66"/>
    </location>
</feature>
<feature type="region of interest" description="Disordered" evidence="1">
    <location>
        <begin position="1"/>
        <end position="78"/>
    </location>
</feature>
<organism evidence="2 3">
    <name type="scientific">Aspergillus keveii</name>
    <dbReference type="NCBI Taxonomy" id="714993"/>
    <lineage>
        <taxon>Eukaryota</taxon>
        <taxon>Fungi</taxon>
        <taxon>Dikarya</taxon>
        <taxon>Ascomycota</taxon>
        <taxon>Pezizomycotina</taxon>
        <taxon>Eurotiomycetes</taxon>
        <taxon>Eurotiomycetidae</taxon>
        <taxon>Eurotiales</taxon>
        <taxon>Aspergillaceae</taxon>
        <taxon>Aspergillus</taxon>
        <taxon>Aspergillus subgen. Nidulantes</taxon>
    </lineage>
</organism>
<comment type="caution">
    <text evidence="2">The sequence shown here is derived from an EMBL/GenBank/DDBJ whole genome shotgun (WGS) entry which is preliminary data.</text>
</comment>
<reference evidence="2 3" key="1">
    <citation type="submission" date="2024-07" db="EMBL/GenBank/DDBJ databases">
        <title>Section-level genome sequencing and comparative genomics of Aspergillus sections Usti and Cavernicolus.</title>
        <authorList>
            <consortium name="Lawrence Berkeley National Laboratory"/>
            <person name="Nybo J.L."/>
            <person name="Vesth T.C."/>
            <person name="Theobald S."/>
            <person name="Frisvad J.C."/>
            <person name="Larsen T.O."/>
            <person name="Kjaerboelling I."/>
            <person name="Rothschild-Mancinelli K."/>
            <person name="Lyhne E.K."/>
            <person name="Kogle M.E."/>
            <person name="Barry K."/>
            <person name="Clum A."/>
            <person name="Na H."/>
            <person name="Ledsgaard L."/>
            <person name="Lin J."/>
            <person name="Lipzen A."/>
            <person name="Kuo A."/>
            <person name="Riley R."/>
            <person name="Mondo S."/>
            <person name="Labutti K."/>
            <person name="Haridas S."/>
            <person name="Pangalinan J."/>
            <person name="Salamov A.A."/>
            <person name="Simmons B.A."/>
            <person name="Magnuson J.K."/>
            <person name="Chen J."/>
            <person name="Drula E."/>
            <person name="Henrissat B."/>
            <person name="Wiebenga A."/>
            <person name="Lubbers R.J."/>
            <person name="Gomes A.C."/>
            <person name="Makela M.R."/>
            <person name="Stajich J."/>
            <person name="Grigoriev I.V."/>
            <person name="Mortensen U.H."/>
            <person name="De Vries R.P."/>
            <person name="Baker S.E."/>
            <person name="Andersen M.R."/>
        </authorList>
    </citation>
    <scope>NUCLEOTIDE SEQUENCE [LARGE SCALE GENOMIC DNA]</scope>
    <source>
        <strain evidence="2 3">CBS 209.92</strain>
    </source>
</reference>
<dbReference type="Proteomes" id="UP001610563">
    <property type="component" value="Unassembled WGS sequence"/>
</dbReference>
<evidence type="ECO:0000256" key="1">
    <source>
        <dbReference type="SAM" id="MobiDB-lite"/>
    </source>
</evidence>
<evidence type="ECO:0000313" key="2">
    <source>
        <dbReference type="EMBL" id="KAL2799357.1"/>
    </source>
</evidence>
<feature type="compositionally biased region" description="Basic and acidic residues" evidence="1">
    <location>
        <begin position="1"/>
        <end position="27"/>
    </location>
</feature>
<dbReference type="EMBL" id="JBFTWV010000008">
    <property type="protein sequence ID" value="KAL2799357.1"/>
    <property type="molecule type" value="Genomic_DNA"/>
</dbReference>
<evidence type="ECO:0000313" key="3">
    <source>
        <dbReference type="Proteomes" id="UP001610563"/>
    </source>
</evidence>